<feature type="region of interest" description="Disordered" evidence="4">
    <location>
        <begin position="409"/>
        <end position="429"/>
    </location>
</feature>
<protein>
    <recommendedName>
        <fullName evidence="7">Tyrosyl-DNA phosphodiesterase</fullName>
    </recommendedName>
</protein>
<feature type="binding site" evidence="2">
    <location>
        <position position="757"/>
    </location>
    <ligand>
        <name>substrate</name>
    </ligand>
</feature>
<feature type="compositionally biased region" description="Low complexity" evidence="4">
    <location>
        <begin position="336"/>
        <end position="345"/>
    </location>
</feature>
<gene>
    <name evidence="5" type="ORF">FRACYDRAFT_238235</name>
</gene>
<dbReference type="OrthoDB" id="47785at2759"/>
<feature type="region of interest" description="Disordered" evidence="4">
    <location>
        <begin position="811"/>
        <end position="847"/>
    </location>
</feature>
<feature type="compositionally biased region" description="Low complexity" evidence="4">
    <location>
        <begin position="409"/>
        <end position="428"/>
    </location>
</feature>
<reference evidence="5 6" key="1">
    <citation type="submission" date="2016-09" db="EMBL/GenBank/DDBJ databases">
        <title>Extensive genetic diversity and differential bi-allelic expression allows diatom success in the polar Southern Ocean.</title>
        <authorList>
            <consortium name="DOE Joint Genome Institute"/>
            <person name="Mock T."/>
            <person name="Otillar R.P."/>
            <person name="Strauss J."/>
            <person name="Dupont C."/>
            <person name="Frickenhaus S."/>
            <person name="Maumus F."/>
            <person name="Mcmullan M."/>
            <person name="Sanges R."/>
            <person name="Schmutz J."/>
            <person name="Toseland A."/>
            <person name="Valas R."/>
            <person name="Veluchamy A."/>
            <person name="Ward B.J."/>
            <person name="Allen A."/>
            <person name="Barry K."/>
            <person name="Falciatore A."/>
            <person name="Ferrante M."/>
            <person name="Fortunato A.E."/>
            <person name="Gloeckner G."/>
            <person name="Gruber A."/>
            <person name="Hipkin R."/>
            <person name="Janech M."/>
            <person name="Kroth P."/>
            <person name="Leese F."/>
            <person name="Lindquist E."/>
            <person name="Lyon B.R."/>
            <person name="Martin J."/>
            <person name="Mayer C."/>
            <person name="Parker M."/>
            <person name="Quesneville H."/>
            <person name="Raymond J."/>
            <person name="Uhlig C."/>
            <person name="Valentin K.U."/>
            <person name="Worden A.Z."/>
            <person name="Armbrust E.V."/>
            <person name="Bowler C."/>
            <person name="Green B."/>
            <person name="Moulton V."/>
            <person name="Van Oosterhout C."/>
            <person name="Grigoriev I."/>
        </authorList>
    </citation>
    <scope>NUCLEOTIDE SEQUENCE [LARGE SCALE GENOMIC DNA]</scope>
    <source>
        <strain evidence="5 6">CCMP1102</strain>
    </source>
</reference>
<dbReference type="GO" id="GO:0006281">
    <property type="term" value="P:DNA repair"/>
    <property type="evidence" value="ECO:0007669"/>
    <property type="project" value="InterPro"/>
</dbReference>
<evidence type="ECO:0000313" key="6">
    <source>
        <dbReference type="Proteomes" id="UP000095751"/>
    </source>
</evidence>
<dbReference type="PANTHER" id="PTHR12415">
    <property type="entry name" value="TYROSYL-DNA PHOSPHODIESTERASE 1"/>
    <property type="match status" value="1"/>
</dbReference>
<evidence type="ECO:0000256" key="4">
    <source>
        <dbReference type="SAM" id="MobiDB-lite"/>
    </source>
</evidence>
<organism evidence="5 6">
    <name type="scientific">Fragilariopsis cylindrus CCMP1102</name>
    <dbReference type="NCBI Taxonomy" id="635003"/>
    <lineage>
        <taxon>Eukaryota</taxon>
        <taxon>Sar</taxon>
        <taxon>Stramenopiles</taxon>
        <taxon>Ochrophyta</taxon>
        <taxon>Bacillariophyta</taxon>
        <taxon>Bacillariophyceae</taxon>
        <taxon>Bacillariophycidae</taxon>
        <taxon>Bacillariales</taxon>
        <taxon>Bacillariaceae</taxon>
        <taxon>Fragilariopsis</taxon>
    </lineage>
</organism>
<feature type="region of interest" description="Disordered" evidence="4">
    <location>
        <begin position="66"/>
        <end position="103"/>
    </location>
</feature>
<feature type="site" description="Interaction with DNA" evidence="3">
    <location>
        <position position="792"/>
    </location>
</feature>
<dbReference type="EMBL" id="KV784357">
    <property type="protein sequence ID" value="OEU17809.1"/>
    <property type="molecule type" value="Genomic_DNA"/>
</dbReference>
<feature type="region of interest" description="Disordered" evidence="4">
    <location>
        <begin position="1"/>
        <end position="38"/>
    </location>
</feature>
<evidence type="ECO:0000256" key="3">
    <source>
        <dbReference type="PIRSR" id="PIRSR610347-3"/>
    </source>
</evidence>
<feature type="region of interest" description="Disordered" evidence="4">
    <location>
        <begin position="285"/>
        <end position="308"/>
    </location>
</feature>
<feature type="region of interest" description="Disordered" evidence="4">
    <location>
        <begin position="324"/>
        <end position="358"/>
    </location>
</feature>
<dbReference type="InParanoid" id="A0A1E7FI04"/>
<keyword evidence="6" id="KW-1185">Reference proteome</keyword>
<feature type="compositionally biased region" description="Low complexity" evidence="4">
    <location>
        <begin position="817"/>
        <end position="844"/>
    </location>
</feature>
<evidence type="ECO:0000256" key="1">
    <source>
        <dbReference type="PIRSR" id="PIRSR610347-1"/>
    </source>
</evidence>
<feature type="compositionally biased region" description="Low complexity" evidence="4">
    <location>
        <begin position="23"/>
        <end position="38"/>
    </location>
</feature>
<dbReference type="AlphaFoldDB" id="A0A1E7FI04"/>
<evidence type="ECO:0008006" key="7">
    <source>
        <dbReference type="Google" id="ProtNLM"/>
    </source>
</evidence>
<evidence type="ECO:0000313" key="5">
    <source>
        <dbReference type="EMBL" id="OEU17809.1"/>
    </source>
</evidence>
<feature type="region of interest" description="Disordered" evidence="4">
    <location>
        <begin position="209"/>
        <end position="239"/>
    </location>
</feature>
<sequence>MKQSRRRSPPLPACYVVSEEDNNSNNNTGRTTKNNATTTTTTSISVPYIDACGKRFWSDRFYLNAESSPPKSKKSESKLASLTSPTTDTNKVASTSSPDNTPSNNNNNLCCDCGSLQAPPMFPRVEFVKSLDLKAVVMGTFGINCEWFYHTFPKFGRRKKDSADDDDDTDEECIVPTMIFHGQRGLENNLRKIVHCNWDTTKFRPHNSKLKRTSSYVSSDNNKKKKNNDEKNKRETRMGVHHPKFMLLFEKSGNLVVIVTTSNLSKTSCSTVEGSWIQRFYRNRVGDSGRGSRKRNDHNDKQQAQTNDFGPVLQDFLLQLSEAAAHPSGRRKEVASTKPPTNNNSNKDKNKNNPKNNILPLSEFLSKHLGLNSLNEFSSSYNFESARAHLVPVIPGDYEYDSNNITPIASSSSASTDTNVNSNNNNDNRYYYGRQRVRYILNKLATCSPTISKNTKDKSKMDRLVLQPTSLGNNWTRFQLASLIREYMGYFDGDTTTTTTTTYSNSSSDVTKKQKQQVSKTRNNNNKQYFRNDDWVCRNTDIIWPTDQFLVNIALASSSRAAAAKKGSKKMKTIISPLMAATTRARRKQLSPTLDSFIFNSSKNFNSFDWEFISRMAVYYPSTPCQLVGNTTAKRERISSSGEATATKIEESNTRNTGNVKVKRECAGSGEAAVTIEDNNTLSTEQITVKRECIHTGNGEVAATVVDNNTLSTEDIAGKRDCSGSGKGTATFKENKTLNTINENNNTEELIKSPHFKSIARLFQNHAAMHKRNVPPADAYFSWFLMTSACLSHGAQGAVVDEDVVAKIRREYENDPSSRPISTSSSKSSSPSSLSPSPSPSSLPELVHLPVPYNIRPESYFEQQQGDDDGHDLPLMKYDPFFHEISDDNRCVGNMLLTPFGKNEVQQMLLEDNASSSNSNKRRKKEV</sequence>
<accession>A0A1E7FI04</accession>
<dbReference type="Proteomes" id="UP000095751">
    <property type="component" value="Unassembled WGS sequence"/>
</dbReference>
<evidence type="ECO:0000256" key="2">
    <source>
        <dbReference type="PIRSR" id="PIRSR610347-2"/>
    </source>
</evidence>
<proteinExistence type="predicted"/>
<dbReference type="SUPFAM" id="SSF56024">
    <property type="entry name" value="Phospholipase D/nuclease"/>
    <property type="match status" value="1"/>
</dbReference>
<feature type="compositionally biased region" description="Polar residues" evidence="4">
    <location>
        <begin position="83"/>
        <end position="93"/>
    </location>
</feature>
<feature type="region of interest" description="Disordered" evidence="4">
    <location>
        <begin position="501"/>
        <end position="524"/>
    </location>
</feature>
<dbReference type="GO" id="GO:0005634">
    <property type="term" value="C:nucleus"/>
    <property type="evidence" value="ECO:0007669"/>
    <property type="project" value="InterPro"/>
</dbReference>
<feature type="active site" description="Proton donor/acceptor" evidence="1">
    <location>
        <position position="755"/>
    </location>
</feature>
<dbReference type="Gene3D" id="3.30.870.10">
    <property type="entry name" value="Endonuclease Chain A"/>
    <property type="match status" value="2"/>
</dbReference>
<dbReference type="KEGG" id="fcy:FRACYDRAFT_238235"/>
<feature type="compositionally biased region" description="Basic and acidic residues" evidence="4">
    <location>
        <begin position="227"/>
        <end position="238"/>
    </location>
</feature>
<name>A0A1E7FI04_9STRA</name>
<feature type="compositionally biased region" description="Low complexity" evidence="4">
    <location>
        <begin position="94"/>
        <end position="103"/>
    </location>
</feature>
<dbReference type="InterPro" id="IPR010347">
    <property type="entry name" value="Tdp1"/>
</dbReference>
<dbReference type="GO" id="GO:0008081">
    <property type="term" value="F:phosphoric diester hydrolase activity"/>
    <property type="evidence" value="ECO:0007669"/>
    <property type="project" value="InterPro"/>
</dbReference>